<dbReference type="RefSeq" id="WP_059351341.1">
    <property type="nucleotide sequence ID" value="NZ_LDYG01000032.1"/>
</dbReference>
<dbReference type="PATRIC" id="fig|1150625.3.peg.2276"/>
<accession>A0A147K791</accession>
<dbReference type="EMBL" id="LDYG01000032">
    <property type="protein sequence ID" value="KUP05849.1"/>
    <property type="molecule type" value="Genomic_DNA"/>
</dbReference>
<dbReference type="Proteomes" id="UP000074108">
    <property type="component" value="Unassembled WGS sequence"/>
</dbReference>
<evidence type="ECO:0000313" key="3">
    <source>
        <dbReference type="Proteomes" id="UP000074108"/>
    </source>
</evidence>
<name>A0A147K791_9BACI</name>
<evidence type="ECO:0000259" key="1">
    <source>
        <dbReference type="Pfam" id="PF01636"/>
    </source>
</evidence>
<dbReference type="AlphaFoldDB" id="A0A147K791"/>
<dbReference type="SUPFAM" id="SSF56112">
    <property type="entry name" value="Protein kinase-like (PK-like)"/>
    <property type="match status" value="1"/>
</dbReference>
<feature type="domain" description="Aminoglycoside phosphotransferase" evidence="1">
    <location>
        <begin position="44"/>
        <end position="233"/>
    </location>
</feature>
<protein>
    <recommendedName>
        <fullName evidence="1">Aminoglycoside phosphotransferase domain-containing protein</fullName>
    </recommendedName>
</protein>
<dbReference type="Pfam" id="PF01636">
    <property type="entry name" value="APH"/>
    <property type="match status" value="1"/>
</dbReference>
<dbReference type="Gene3D" id="3.90.1200.10">
    <property type="match status" value="1"/>
</dbReference>
<organism evidence="2 3">
    <name type="scientific">Bacillus coahuilensis p1.1.43</name>
    <dbReference type="NCBI Taxonomy" id="1150625"/>
    <lineage>
        <taxon>Bacteria</taxon>
        <taxon>Bacillati</taxon>
        <taxon>Bacillota</taxon>
        <taxon>Bacilli</taxon>
        <taxon>Bacillales</taxon>
        <taxon>Bacillaceae</taxon>
        <taxon>Bacillus</taxon>
    </lineage>
</organism>
<reference evidence="2 3" key="1">
    <citation type="journal article" date="2016" name="Front. Microbiol.">
        <title>Microevolution Analysis of Bacillus coahuilensis Unveils Differences in Phosphorus Acquisition Strategies and Their Regulation.</title>
        <authorList>
            <person name="Gomez-Lunar Z."/>
            <person name="Hernandez-Gonzalez I."/>
            <person name="Rodriguez-Torres M.D."/>
            <person name="Souza V."/>
            <person name="Olmedo-Alvarez G."/>
        </authorList>
    </citation>
    <scope>NUCLEOTIDE SEQUENCE [LARGE SCALE GENOMIC DNA]</scope>
    <source>
        <strain evidence="3">p1.1.43</strain>
    </source>
</reference>
<comment type="caution">
    <text evidence="2">The sequence shown here is derived from an EMBL/GenBank/DDBJ whole genome shotgun (WGS) entry which is preliminary data.</text>
</comment>
<evidence type="ECO:0000313" key="2">
    <source>
        <dbReference type="EMBL" id="KUP05849.1"/>
    </source>
</evidence>
<gene>
    <name evidence="2" type="ORF">Q75_10695</name>
</gene>
<proteinExistence type="predicted"/>
<dbReference type="InterPro" id="IPR011009">
    <property type="entry name" value="Kinase-like_dom_sf"/>
</dbReference>
<dbReference type="STRING" id="1150625.Q75_10695"/>
<sequence length="322" mass="39203">MKAKKDREDDYNRRLLSFLNHKWHMQLYGIHEIRKGKWKVYNQQEAYFLKRYKSLASFTQQHKLIRLLTNDHFPFVIPFHPYHDHTGPIQLKEDIMGVTYWLEGDSIHYDDIKDRLQAHWVIKQFHLYSHRYLEEFPTLQEFDLLKKWKRRWNEFYQTRNELLPYMPTTVLHTLLRWGEMAIELLEENRATFTSYPKSMIHGDIAHHNFLRSTNHALFVIDFDLMTKGPSIIDDIQFANRILPHIGWSTNQLFSIPTMAHYKDTEIFHIGLLYPTDLYREWIRFATSSTKTKSILWRNLSFLTFYQYHQRMNSIQQLMIPYK</sequence>
<keyword evidence="3" id="KW-1185">Reference proteome</keyword>
<dbReference type="InterPro" id="IPR002575">
    <property type="entry name" value="Aminoglycoside_PTrfase"/>
</dbReference>